<dbReference type="EMBL" id="DXGA01000128">
    <property type="protein sequence ID" value="HIW94108.1"/>
    <property type="molecule type" value="Genomic_DNA"/>
</dbReference>
<organism evidence="1 2">
    <name type="scientific">Candidatus Flavonifractor merdipullorum</name>
    <dbReference type="NCBI Taxonomy" id="2838590"/>
    <lineage>
        <taxon>Bacteria</taxon>
        <taxon>Bacillati</taxon>
        <taxon>Bacillota</taxon>
        <taxon>Clostridia</taxon>
        <taxon>Eubacteriales</taxon>
        <taxon>Oscillospiraceae</taxon>
        <taxon>Flavonifractor</taxon>
    </lineage>
</organism>
<evidence type="ECO:0000313" key="1">
    <source>
        <dbReference type="EMBL" id="HIW94108.1"/>
    </source>
</evidence>
<feature type="non-terminal residue" evidence="1">
    <location>
        <position position="254"/>
    </location>
</feature>
<reference evidence="1" key="2">
    <citation type="submission" date="2021-04" db="EMBL/GenBank/DDBJ databases">
        <authorList>
            <person name="Gilroy R."/>
        </authorList>
    </citation>
    <scope>NUCLEOTIDE SEQUENCE</scope>
    <source>
        <strain evidence="1">ChiGjej6B6-1540</strain>
    </source>
</reference>
<protein>
    <submittedName>
        <fullName evidence="1">EcsC family protein</fullName>
    </submittedName>
</protein>
<accession>A0A9D1UNS1</accession>
<proteinExistence type="predicted"/>
<reference evidence="1" key="1">
    <citation type="journal article" date="2021" name="PeerJ">
        <title>Extensive microbial diversity within the chicken gut microbiome revealed by metagenomics and culture.</title>
        <authorList>
            <person name="Gilroy R."/>
            <person name="Ravi A."/>
            <person name="Getino M."/>
            <person name="Pursley I."/>
            <person name="Horton D.L."/>
            <person name="Alikhan N.F."/>
            <person name="Baker D."/>
            <person name="Gharbi K."/>
            <person name="Hall N."/>
            <person name="Watson M."/>
            <person name="Adriaenssens E.M."/>
            <person name="Foster-Nyarko E."/>
            <person name="Jarju S."/>
            <person name="Secka A."/>
            <person name="Antonio M."/>
            <person name="Oren A."/>
            <person name="Chaudhuri R.R."/>
            <person name="La Ragione R."/>
            <person name="Hildebrand F."/>
            <person name="Pallen M.J."/>
        </authorList>
    </citation>
    <scope>NUCLEOTIDE SEQUENCE</scope>
    <source>
        <strain evidence="1">ChiGjej6B6-1540</strain>
    </source>
</reference>
<gene>
    <name evidence="1" type="ORF">H9868_06155</name>
</gene>
<dbReference type="AlphaFoldDB" id="A0A9D1UNS1"/>
<name>A0A9D1UNS1_9FIRM</name>
<comment type="caution">
    <text evidence="1">The sequence shown here is derived from an EMBL/GenBank/DDBJ whole genome shotgun (WGS) entry which is preliminary data.</text>
</comment>
<sequence>MEAVMEKKSFDLANVIETAIQVPGVKVHREVFLRERFKNKSPEELNQIIELGPVDAKCSRKELRKMADRIVSERTMFSTGASFVAGLPGGFAMAASIPADLIQFYAVSLRLAQELAYLYGEQDLWHGEKPDSEKVTNQLILYCGVMLGASGASQMVRVVSSSLAKQALKKLPQQALTKTFYYPVIKSIAKALGAKMTKEIFAKGVSKAIPVIGGVVSGGITFATMRPMGMRLADALDEAHFSYSESEFESDWKD</sequence>
<evidence type="ECO:0000313" key="2">
    <source>
        <dbReference type="Proteomes" id="UP000824192"/>
    </source>
</evidence>
<dbReference type="Proteomes" id="UP000824192">
    <property type="component" value="Unassembled WGS sequence"/>
</dbReference>